<keyword evidence="2" id="KW-0472">Membrane</keyword>
<dbReference type="RefSeq" id="WP_094451157.1">
    <property type="nucleotide sequence ID" value="NZ_NMVI01000018.1"/>
</dbReference>
<keyword evidence="2" id="KW-0812">Transmembrane</keyword>
<comment type="caution">
    <text evidence="4">The sequence shown here is derived from an EMBL/GenBank/DDBJ whole genome shotgun (WGS) entry which is preliminary data.</text>
</comment>
<dbReference type="PANTHER" id="PTHR37938">
    <property type="entry name" value="BLL0215 PROTEIN"/>
    <property type="match status" value="1"/>
</dbReference>
<dbReference type="Proteomes" id="UP000216533">
    <property type="component" value="Unassembled WGS sequence"/>
</dbReference>
<feature type="domain" description="YdbS-like PH" evidence="3">
    <location>
        <begin position="82"/>
        <end position="148"/>
    </location>
</feature>
<dbReference type="Pfam" id="PF03703">
    <property type="entry name" value="bPH_2"/>
    <property type="match status" value="1"/>
</dbReference>
<proteinExistence type="predicted"/>
<organism evidence="4 5">
    <name type="scientific">Parenemella sanctibonifatiensis</name>
    <dbReference type="NCBI Taxonomy" id="2016505"/>
    <lineage>
        <taxon>Bacteria</taxon>
        <taxon>Bacillati</taxon>
        <taxon>Actinomycetota</taxon>
        <taxon>Actinomycetes</taxon>
        <taxon>Propionibacteriales</taxon>
        <taxon>Propionibacteriaceae</taxon>
        <taxon>Parenemella</taxon>
    </lineage>
</organism>
<sequence>MAQSFLDPCVDRHLLVDEGEVIIDEVRRHWVSALPGVALVLLSLPIFAAMIPVPQAWLICLILGAIPLFWGLWKIQEQHMDRFVITNMRVFRVHGILTQHTATMPMSRILDISVTKTVTGRMFGYGHFVFESAAQAQGLRLIRFVGRPDERDLTIQRVIQKAGLRASVPGPGGVPQPAYPTGHQLPHHDDDETGEITDHHGADDYGRRALSARSADSAVVGNRVLRSAESATERSVWRAPRWSPSEVRRRRKS</sequence>
<gene>
    <name evidence="4" type="ORF">CGZ92_09685</name>
</gene>
<evidence type="ECO:0000313" key="5">
    <source>
        <dbReference type="Proteomes" id="UP000216533"/>
    </source>
</evidence>
<dbReference type="InterPro" id="IPR005182">
    <property type="entry name" value="YdbS-like_PH"/>
</dbReference>
<protein>
    <recommendedName>
        <fullName evidence="3">YdbS-like PH domain-containing protein</fullName>
    </recommendedName>
</protein>
<accession>A0A255E5L8</accession>
<dbReference type="EMBL" id="NMVI01000018">
    <property type="protein sequence ID" value="OYN86590.1"/>
    <property type="molecule type" value="Genomic_DNA"/>
</dbReference>
<dbReference type="PANTHER" id="PTHR37938:SF1">
    <property type="entry name" value="BLL0215 PROTEIN"/>
    <property type="match status" value="1"/>
</dbReference>
<evidence type="ECO:0000256" key="1">
    <source>
        <dbReference type="SAM" id="MobiDB-lite"/>
    </source>
</evidence>
<evidence type="ECO:0000259" key="3">
    <source>
        <dbReference type="Pfam" id="PF03703"/>
    </source>
</evidence>
<feature type="region of interest" description="Disordered" evidence="1">
    <location>
        <begin position="229"/>
        <end position="253"/>
    </location>
</feature>
<reference evidence="4 5" key="1">
    <citation type="submission" date="2017-07" db="EMBL/GenBank/DDBJ databases">
        <title>Draft whole genome sequences of clinical Proprionibacteriaceae strains.</title>
        <authorList>
            <person name="Bernier A.-M."/>
            <person name="Bernard K."/>
            <person name="Domingo M.-C."/>
        </authorList>
    </citation>
    <scope>NUCLEOTIDE SEQUENCE [LARGE SCALE GENOMIC DNA]</scope>
    <source>
        <strain evidence="4 5">NML 160184</strain>
    </source>
</reference>
<evidence type="ECO:0000313" key="4">
    <source>
        <dbReference type="EMBL" id="OYN86590.1"/>
    </source>
</evidence>
<dbReference type="AlphaFoldDB" id="A0A255E5L8"/>
<name>A0A255E5L8_9ACTN</name>
<keyword evidence="2" id="KW-1133">Transmembrane helix</keyword>
<feature type="compositionally biased region" description="Basic and acidic residues" evidence="1">
    <location>
        <begin position="186"/>
        <end position="203"/>
    </location>
</feature>
<feature type="transmembrane region" description="Helical" evidence="2">
    <location>
        <begin position="30"/>
        <end position="50"/>
    </location>
</feature>
<feature type="transmembrane region" description="Helical" evidence="2">
    <location>
        <begin position="56"/>
        <end position="73"/>
    </location>
</feature>
<feature type="region of interest" description="Disordered" evidence="1">
    <location>
        <begin position="165"/>
        <end position="203"/>
    </location>
</feature>
<evidence type="ECO:0000256" key="2">
    <source>
        <dbReference type="SAM" id="Phobius"/>
    </source>
</evidence>